<dbReference type="PANTHER" id="PTHR11370:SF5">
    <property type="entry name" value="DNA REPAIR PROTEIN XRCC1"/>
    <property type="match status" value="1"/>
</dbReference>
<dbReference type="CDD" id="cd17725">
    <property type="entry name" value="BRCT_XRCC1_rpt1"/>
    <property type="match status" value="1"/>
</dbReference>
<keyword evidence="2" id="KW-0677">Repeat</keyword>
<dbReference type="GO" id="GO:0000012">
    <property type="term" value="P:single strand break repair"/>
    <property type="evidence" value="ECO:0007669"/>
    <property type="project" value="InterPro"/>
</dbReference>
<dbReference type="PANTHER" id="PTHR11370">
    <property type="entry name" value="DNA-REPAIR PROTEIN XRCC1"/>
    <property type="match status" value="1"/>
</dbReference>
<evidence type="ECO:0000256" key="4">
    <source>
        <dbReference type="ARBA" id="ARBA00023204"/>
    </source>
</evidence>
<dbReference type="Pfam" id="PF00533">
    <property type="entry name" value="BRCT"/>
    <property type="match status" value="1"/>
</dbReference>
<dbReference type="InterPro" id="IPR036420">
    <property type="entry name" value="BRCT_dom_sf"/>
</dbReference>
<evidence type="ECO:0000313" key="8">
    <source>
        <dbReference type="EnsemblPlants" id="Kaladp0083s0082.1.v1.1"/>
    </source>
</evidence>
<keyword evidence="4" id="KW-0234">DNA repair</keyword>
<evidence type="ECO:0000313" key="9">
    <source>
        <dbReference type="Proteomes" id="UP000594263"/>
    </source>
</evidence>
<comment type="subcellular location">
    <subcellularLocation>
        <location evidence="1">Nucleus</location>
    </subcellularLocation>
</comment>
<dbReference type="InterPro" id="IPR001357">
    <property type="entry name" value="BRCT_dom"/>
</dbReference>
<dbReference type="EnsemblPlants" id="Kaladp0083s0082.1.v1.1">
    <property type="protein sequence ID" value="Kaladp0083s0082.1.v1.1"/>
    <property type="gene ID" value="Kaladp0083s0082.v1.1"/>
</dbReference>
<dbReference type="GO" id="GO:0003684">
    <property type="term" value="F:damaged DNA binding"/>
    <property type="evidence" value="ECO:0007669"/>
    <property type="project" value="InterPro"/>
</dbReference>
<dbReference type="InterPro" id="IPR045080">
    <property type="entry name" value="BRCT_XRCC1_rpt1"/>
</dbReference>
<dbReference type="SMART" id="SM00292">
    <property type="entry name" value="BRCT"/>
    <property type="match status" value="1"/>
</dbReference>
<dbReference type="Proteomes" id="UP000594263">
    <property type="component" value="Unplaced"/>
</dbReference>
<evidence type="ECO:0000256" key="5">
    <source>
        <dbReference type="ARBA" id="ARBA00023242"/>
    </source>
</evidence>
<dbReference type="Gramene" id="Kaladp0083s0082.1.v1.1">
    <property type="protein sequence ID" value="Kaladp0083s0082.1.v1.1"/>
    <property type="gene ID" value="Kaladp0083s0082.v1.1"/>
</dbReference>
<keyword evidence="9" id="KW-1185">Reference proteome</keyword>
<protein>
    <recommendedName>
        <fullName evidence="7">BRCT domain-containing protein</fullName>
    </recommendedName>
</protein>
<evidence type="ECO:0000256" key="3">
    <source>
        <dbReference type="ARBA" id="ARBA00022763"/>
    </source>
</evidence>
<dbReference type="GO" id="GO:0006303">
    <property type="term" value="P:double-strand break repair via nonhomologous end joining"/>
    <property type="evidence" value="ECO:0007669"/>
    <property type="project" value="InterPro"/>
</dbReference>
<dbReference type="PROSITE" id="PS50172">
    <property type="entry name" value="BRCT"/>
    <property type="match status" value="1"/>
</dbReference>
<dbReference type="SUPFAM" id="SSF52113">
    <property type="entry name" value="BRCT domain"/>
    <property type="match status" value="1"/>
</dbReference>
<feature type="compositionally biased region" description="Basic and acidic residues" evidence="6">
    <location>
        <begin position="117"/>
        <end position="129"/>
    </location>
</feature>
<evidence type="ECO:0000259" key="7">
    <source>
        <dbReference type="PROSITE" id="PS50172"/>
    </source>
</evidence>
<dbReference type="GO" id="GO:0005634">
    <property type="term" value="C:nucleus"/>
    <property type="evidence" value="ECO:0007669"/>
    <property type="project" value="UniProtKB-SubCell"/>
</dbReference>
<dbReference type="AlphaFoldDB" id="A0A7N0UT49"/>
<dbReference type="GO" id="GO:0006284">
    <property type="term" value="P:base-excision repair"/>
    <property type="evidence" value="ECO:0007669"/>
    <property type="project" value="InterPro"/>
</dbReference>
<proteinExistence type="predicted"/>
<evidence type="ECO:0000256" key="6">
    <source>
        <dbReference type="SAM" id="MobiDB-lite"/>
    </source>
</evidence>
<keyword evidence="3" id="KW-0227">DNA damage</keyword>
<sequence length="278" mass="30994">MNIVVRNDIHFTAGKGRLLVSGMSWGTTEEEENASDFRSRNFVFEFPNGAPFDLRTPPPHLHRHPLSVDQLLVAPGRSFEIRRLPSMKDSKSGSGAKDAKKRQLPSWMSARDEENDDNKSAEAKSDEKKRKPSTSSDFSKLLEGVVFVLSGFVNPERSTLRSQALAMGAEYQADWNSGCTLLICAFPNTPKFRQVEAECGTIVAKEWISECYQQKKLVDIDAHLMHAGKPWRKSSGVHAVNHAKESSQARNADKAVEKKVQRKAATASSSKVFVFPQF</sequence>
<accession>A0A7N0UT49</accession>
<reference evidence="8" key="1">
    <citation type="submission" date="2021-01" db="UniProtKB">
        <authorList>
            <consortium name="EnsemblPlants"/>
        </authorList>
    </citation>
    <scope>IDENTIFICATION</scope>
</reference>
<organism evidence="8 9">
    <name type="scientific">Kalanchoe fedtschenkoi</name>
    <name type="common">Lavender scallops</name>
    <name type="synonym">South American air plant</name>
    <dbReference type="NCBI Taxonomy" id="63787"/>
    <lineage>
        <taxon>Eukaryota</taxon>
        <taxon>Viridiplantae</taxon>
        <taxon>Streptophyta</taxon>
        <taxon>Embryophyta</taxon>
        <taxon>Tracheophyta</taxon>
        <taxon>Spermatophyta</taxon>
        <taxon>Magnoliopsida</taxon>
        <taxon>eudicotyledons</taxon>
        <taxon>Gunneridae</taxon>
        <taxon>Pentapetalae</taxon>
        <taxon>Saxifragales</taxon>
        <taxon>Crassulaceae</taxon>
        <taxon>Kalanchoe</taxon>
    </lineage>
</organism>
<keyword evidence="5" id="KW-0539">Nucleus</keyword>
<evidence type="ECO:0000256" key="1">
    <source>
        <dbReference type="ARBA" id="ARBA00004123"/>
    </source>
</evidence>
<evidence type="ECO:0000256" key="2">
    <source>
        <dbReference type="ARBA" id="ARBA00022737"/>
    </source>
</evidence>
<feature type="domain" description="BRCT" evidence="7">
    <location>
        <begin position="137"/>
        <end position="225"/>
    </location>
</feature>
<feature type="region of interest" description="Disordered" evidence="6">
    <location>
        <begin position="83"/>
        <end position="135"/>
    </location>
</feature>
<dbReference type="Gene3D" id="3.40.50.10190">
    <property type="entry name" value="BRCT domain"/>
    <property type="match status" value="1"/>
</dbReference>
<name>A0A7N0UT49_KALFE</name>